<keyword evidence="9" id="KW-0496">Mitochondrion</keyword>
<reference evidence="9" key="1">
    <citation type="journal article" date="2008" name="BMC Genomics">
        <title>Complete sequence and analysis of the mitochondrial genome of Hemiselmis andersenii CCMP644 (Cryptophyceae).</title>
        <authorList>
            <person name="Kim E."/>
            <person name="Lane C.E."/>
            <person name="Curtis B.A."/>
            <person name="Kozera C."/>
            <person name="Bowman S."/>
            <person name="Archibald J.M."/>
        </authorList>
    </citation>
    <scope>NUCLEOTIDE SEQUENCE [LARGE SCALE GENOMIC DNA]</scope>
    <source>
        <strain evidence="9">CCMP 644</strain>
        <strain>CCMP644</strain>
    </source>
</reference>
<evidence type="ECO:0000256" key="8">
    <source>
        <dbReference type="SAM" id="Phobius"/>
    </source>
</evidence>
<organism evidence="9">
    <name type="scientific">Hemiselmis andersenii</name>
    <name type="common">Cryptophyte alga</name>
    <dbReference type="NCBI Taxonomy" id="464988"/>
    <lineage>
        <taxon>Eukaryota</taxon>
        <taxon>Cryptophyceae</taxon>
        <taxon>Cryptomonadales</taxon>
        <taxon>Hemiselmidaceae</taxon>
        <taxon>Hemiselmis</taxon>
    </lineage>
</organism>
<comment type="subcellular location">
    <subcellularLocation>
        <location evidence="1">Membrane</location>
        <topology evidence="1">Single-pass membrane protein</topology>
    </subcellularLocation>
</comment>
<dbReference type="Pfam" id="PF02416">
    <property type="entry name" value="TatA_B_E"/>
    <property type="match status" value="1"/>
</dbReference>
<evidence type="ECO:0000256" key="3">
    <source>
        <dbReference type="ARBA" id="ARBA00022692"/>
    </source>
</evidence>
<dbReference type="AlphaFoldDB" id="B2MWV2"/>
<evidence type="ECO:0000313" key="9">
    <source>
        <dbReference type="EMBL" id="ACC78244.1"/>
    </source>
</evidence>
<sequence length="45" mass="5260">MTVGIWQFLVIILLLLLFFGNFSHILKDLAEGINIFKKTLKKINR</sequence>
<geneLocation type="mitochondrion" evidence="9"/>
<feature type="transmembrane region" description="Helical" evidence="8">
    <location>
        <begin position="6"/>
        <end position="26"/>
    </location>
</feature>
<keyword evidence="2" id="KW-0813">Transport</keyword>
<evidence type="ECO:0000256" key="2">
    <source>
        <dbReference type="ARBA" id="ARBA00022448"/>
    </source>
</evidence>
<proteinExistence type="predicted"/>
<accession>B2MWV2</accession>
<protein>
    <recommendedName>
        <fullName evidence="10">TatA</fullName>
    </recommendedName>
</protein>
<evidence type="ECO:0000256" key="1">
    <source>
        <dbReference type="ARBA" id="ARBA00004167"/>
    </source>
</evidence>
<dbReference type="InterPro" id="IPR003369">
    <property type="entry name" value="TatA/B/E"/>
</dbReference>
<keyword evidence="3 8" id="KW-0812">Transmembrane</keyword>
<gene>
    <name evidence="9" type="ORF">HAM_060</name>
</gene>
<evidence type="ECO:0000256" key="6">
    <source>
        <dbReference type="ARBA" id="ARBA00023010"/>
    </source>
</evidence>
<dbReference type="Gene3D" id="1.20.5.3310">
    <property type="match status" value="1"/>
</dbReference>
<evidence type="ECO:0008006" key="10">
    <source>
        <dbReference type="Google" id="ProtNLM"/>
    </source>
</evidence>
<evidence type="ECO:0000256" key="4">
    <source>
        <dbReference type="ARBA" id="ARBA00022927"/>
    </source>
</evidence>
<keyword evidence="6" id="KW-0811">Translocation</keyword>
<evidence type="ECO:0000256" key="5">
    <source>
        <dbReference type="ARBA" id="ARBA00022989"/>
    </source>
</evidence>
<dbReference type="EMBL" id="EU651892">
    <property type="protein sequence ID" value="ACC78244.1"/>
    <property type="molecule type" value="Genomic_DNA"/>
</dbReference>
<dbReference type="GeneID" id="6262023"/>
<name>B2MWV2_HEMAN</name>
<dbReference type="RefSeq" id="YP_001874790.1">
    <property type="nucleotide sequence ID" value="NC_010637.1"/>
</dbReference>
<keyword evidence="7 8" id="KW-0472">Membrane</keyword>
<keyword evidence="5 8" id="KW-1133">Transmembrane helix</keyword>
<keyword evidence="4" id="KW-0653">Protein transport</keyword>
<evidence type="ECO:0000256" key="7">
    <source>
        <dbReference type="ARBA" id="ARBA00023136"/>
    </source>
</evidence>